<reference evidence="1 2" key="1">
    <citation type="journal article" date="2016" name="Biochim. Biophys. Acta">
        <title>Characterization of red-shifted phycobilisomes isolated from the chlorophyll f-containing cyanobacterium Halomicronema hongdechloris.</title>
        <authorList>
            <person name="Li Y."/>
            <person name="Lin Y."/>
            <person name="Garvey C.J."/>
            <person name="Birch D."/>
            <person name="Corkery R.W."/>
            <person name="Loughlin P.C."/>
            <person name="Scheer H."/>
            <person name="Willows R.D."/>
            <person name="Chen M."/>
        </authorList>
    </citation>
    <scope>NUCLEOTIDE SEQUENCE [LARGE SCALE GENOMIC DNA]</scope>
    <source>
        <strain evidence="1 2">C2206</strain>
    </source>
</reference>
<proteinExistence type="predicted"/>
<sequence length="197" mass="21482">MAVEIGSITLTSLTQVSVREQARIVHHRVPGMAGDLAQTLGRPSVVVRLQGIFYGDRASADLQQLREAYLAQQPVDFFTEAIGEGYFTQVLIRQLAIAQRVQTPNQFDFSCEVVEYIEPPEPATASPLDALDTGLVGEATDFMDGVQDTLAQVSELTTLLNLPDFGDPTEPLSHLLDDYVEVAESGKSALQNLSDLF</sequence>
<dbReference type="RefSeq" id="WP_080804965.1">
    <property type="nucleotide sequence ID" value="NZ_CP021983.2"/>
</dbReference>
<gene>
    <name evidence="1" type="ORF">XM38_032870</name>
</gene>
<name>A0A1Z3HPU8_9CYAN</name>
<evidence type="ECO:0008006" key="3">
    <source>
        <dbReference type="Google" id="ProtNLM"/>
    </source>
</evidence>
<dbReference type="Proteomes" id="UP000191901">
    <property type="component" value="Chromosome"/>
</dbReference>
<organism evidence="1 2">
    <name type="scientific">Halomicronema hongdechloris C2206</name>
    <dbReference type="NCBI Taxonomy" id="1641165"/>
    <lineage>
        <taxon>Bacteria</taxon>
        <taxon>Bacillati</taxon>
        <taxon>Cyanobacteriota</taxon>
        <taxon>Cyanophyceae</taxon>
        <taxon>Nodosilineales</taxon>
        <taxon>Nodosilineaceae</taxon>
        <taxon>Halomicronema</taxon>
    </lineage>
</organism>
<evidence type="ECO:0000313" key="2">
    <source>
        <dbReference type="Proteomes" id="UP000191901"/>
    </source>
</evidence>
<accession>A0A1Z3HPU8</accession>
<dbReference type="AlphaFoldDB" id="A0A1Z3HPU8"/>
<dbReference type="STRING" id="1641165.XM38_00590"/>
<evidence type="ECO:0000313" key="1">
    <source>
        <dbReference type="EMBL" id="ASC72330.1"/>
    </source>
</evidence>
<dbReference type="OrthoDB" id="583659at2"/>
<dbReference type="KEGG" id="hhg:XM38_032870"/>
<keyword evidence="2" id="KW-1185">Reference proteome</keyword>
<protein>
    <recommendedName>
        <fullName evidence="3">DNA circulation N-terminal domain-containing protein</fullName>
    </recommendedName>
</protein>
<dbReference type="EMBL" id="CP021983">
    <property type="protein sequence ID" value="ASC72330.1"/>
    <property type="molecule type" value="Genomic_DNA"/>
</dbReference>